<evidence type="ECO:0000256" key="13">
    <source>
        <dbReference type="ARBA" id="ARBA00023136"/>
    </source>
</evidence>
<keyword evidence="6 16" id="KW-0444">Lipid biosynthesis</keyword>
<name>A8Q2W3_MALGO</name>
<evidence type="ECO:0000256" key="14">
    <source>
        <dbReference type="ARBA" id="ARBA00023209"/>
    </source>
</evidence>
<accession>A8Q2W3</accession>
<dbReference type="PROSITE" id="PS00379">
    <property type="entry name" value="CDP_ALCOHOL_P_TRANSF"/>
    <property type="match status" value="1"/>
</dbReference>
<evidence type="ECO:0000256" key="12">
    <source>
        <dbReference type="ARBA" id="ARBA00023098"/>
    </source>
</evidence>
<dbReference type="OMA" id="AQTYSEN"/>
<keyword evidence="9" id="KW-0479">Metal-binding</keyword>
<dbReference type="FunFam" id="1.20.120.1760:FF:000011">
    <property type="entry name" value="Cdp-diacylglycerol-inositol 3-phosphatidyltransferase pis"/>
    <property type="match status" value="1"/>
</dbReference>
<evidence type="ECO:0000256" key="10">
    <source>
        <dbReference type="ARBA" id="ARBA00022842"/>
    </source>
</evidence>
<dbReference type="Gene3D" id="1.20.120.1760">
    <property type="match status" value="1"/>
</dbReference>
<dbReference type="InterPro" id="IPR048254">
    <property type="entry name" value="CDP_ALCOHOL_P_TRANSF_CS"/>
</dbReference>
<dbReference type="OrthoDB" id="10251079at2759"/>
<comment type="caution">
    <text evidence="19">The sequence shown here is derived from an EMBL/GenBank/DDBJ whole genome shotgun (WGS) entry which is preliminary data.</text>
</comment>
<keyword evidence="8 18" id="KW-0812">Transmembrane</keyword>
<gene>
    <name evidence="19" type="ORF">MGL_2253</name>
</gene>
<dbReference type="EMBL" id="AAYY01000008">
    <property type="protein sequence ID" value="EDP43243.1"/>
    <property type="molecule type" value="Genomic_DNA"/>
</dbReference>
<dbReference type="FunCoup" id="A8Q2W3">
    <property type="interactions" value="383"/>
</dbReference>
<keyword evidence="11 18" id="KW-1133">Transmembrane helix</keyword>
<dbReference type="InterPro" id="IPR043130">
    <property type="entry name" value="CDP-OH_PTrfase_TM_dom"/>
</dbReference>
<keyword evidence="15 16" id="KW-1208">Phospholipid metabolism</keyword>
<dbReference type="GO" id="GO:0016020">
    <property type="term" value="C:membrane"/>
    <property type="evidence" value="ECO:0007669"/>
    <property type="project" value="UniProtKB-SubCell"/>
</dbReference>
<keyword evidence="10" id="KW-0460">Magnesium</keyword>
<comment type="similarity">
    <text evidence="4 16 17">Belongs to the CDP-alcohol phosphatidyltransferase class-I family.</text>
</comment>
<evidence type="ECO:0000256" key="15">
    <source>
        <dbReference type="ARBA" id="ARBA00023264"/>
    </source>
</evidence>
<protein>
    <recommendedName>
        <fullName evidence="5 16">CDP-diacylglycerol--inositol 3-phosphatidyltransferase</fullName>
        <ecNumber evidence="5 16">2.7.8.11</ecNumber>
    </recommendedName>
</protein>
<keyword evidence="14 16" id="KW-0594">Phospholipid biosynthesis</keyword>
<dbReference type="Proteomes" id="UP000008837">
    <property type="component" value="Unassembled WGS sequence"/>
</dbReference>
<dbReference type="GO" id="GO:0003881">
    <property type="term" value="F:CDP-diacylglycerol-inositol 3-phosphatidyltransferase activity"/>
    <property type="evidence" value="ECO:0007669"/>
    <property type="project" value="UniProtKB-UniRule"/>
</dbReference>
<dbReference type="PIRSF" id="PIRSF000848">
    <property type="entry name" value="CDP_diag_ino_3_P"/>
    <property type="match status" value="1"/>
</dbReference>
<evidence type="ECO:0000256" key="2">
    <source>
        <dbReference type="ARBA" id="ARBA00001946"/>
    </source>
</evidence>
<keyword evidence="7 16" id="KW-0808">Transferase</keyword>
<comment type="subcellular location">
    <subcellularLocation>
        <location evidence="3">Membrane</location>
        <topology evidence="3">Multi-pass membrane protein</topology>
    </subcellularLocation>
</comment>
<evidence type="ECO:0000256" key="4">
    <source>
        <dbReference type="ARBA" id="ARBA00010441"/>
    </source>
</evidence>
<evidence type="ECO:0000256" key="6">
    <source>
        <dbReference type="ARBA" id="ARBA00022516"/>
    </source>
</evidence>
<feature type="transmembrane region" description="Helical" evidence="18">
    <location>
        <begin position="163"/>
        <end position="182"/>
    </location>
</feature>
<dbReference type="EC" id="2.7.8.11" evidence="5 16"/>
<dbReference type="STRING" id="425265.A8Q2W3"/>
<comment type="cofactor">
    <cofactor evidence="1">
        <name>Mn(2+)</name>
        <dbReference type="ChEBI" id="CHEBI:29035"/>
    </cofactor>
</comment>
<evidence type="ECO:0000256" key="18">
    <source>
        <dbReference type="SAM" id="Phobius"/>
    </source>
</evidence>
<dbReference type="RefSeq" id="XP_001730457.1">
    <property type="nucleotide sequence ID" value="XM_001730405.1"/>
</dbReference>
<evidence type="ECO:0000313" key="19">
    <source>
        <dbReference type="EMBL" id="EDP43243.1"/>
    </source>
</evidence>
<keyword evidence="13 16" id="KW-0472">Membrane</keyword>
<dbReference type="GeneID" id="5854764"/>
<evidence type="ECO:0000256" key="11">
    <source>
        <dbReference type="ARBA" id="ARBA00022989"/>
    </source>
</evidence>
<evidence type="ECO:0000256" key="8">
    <source>
        <dbReference type="ARBA" id="ARBA00022692"/>
    </source>
</evidence>
<evidence type="ECO:0000256" key="3">
    <source>
        <dbReference type="ARBA" id="ARBA00004141"/>
    </source>
</evidence>
<dbReference type="AlphaFoldDB" id="A8Q2W3"/>
<evidence type="ECO:0000256" key="16">
    <source>
        <dbReference type="PIRNR" id="PIRNR000848"/>
    </source>
</evidence>
<comment type="catalytic activity">
    <reaction evidence="16">
        <text>a CDP-1,2-diacyl-sn-glycerol + myo-inositol = a 1,2-diacyl-sn-glycero-3-phospho-(1D-myo-inositol) + CMP + H(+)</text>
        <dbReference type="Rhea" id="RHEA:11580"/>
        <dbReference type="ChEBI" id="CHEBI:15378"/>
        <dbReference type="ChEBI" id="CHEBI:17268"/>
        <dbReference type="ChEBI" id="CHEBI:57880"/>
        <dbReference type="ChEBI" id="CHEBI:58332"/>
        <dbReference type="ChEBI" id="CHEBI:60377"/>
        <dbReference type="EC" id="2.7.8.11"/>
    </reaction>
</comment>
<comment type="cofactor">
    <cofactor evidence="2">
        <name>Mg(2+)</name>
        <dbReference type="ChEBI" id="CHEBI:18420"/>
    </cofactor>
</comment>
<keyword evidence="12 16" id="KW-0443">Lipid metabolism</keyword>
<dbReference type="KEGG" id="mgl:MGL_2253"/>
<evidence type="ECO:0000313" key="20">
    <source>
        <dbReference type="Proteomes" id="UP000008837"/>
    </source>
</evidence>
<proteinExistence type="inferred from homology"/>
<feature type="transmembrane region" description="Helical" evidence="18">
    <location>
        <begin position="29"/>
        <end position="52"/>
    </location>
</feature>
<dbReference type="GO" id="GO:0006661">
    <property type="term" value="P:phosphatidylinositol biosynthetic process"/>
    <property type="evidence" value="ECO:0007669"/>
    <property type="project" value="TreeGrafter"/>
</dbReference>
<dbReference type="PANTHER" id="PTHR15362:SF4">
    <property type="entry name" value="CDP-DIACYLGLYCEROL--INOSITOL 3-PHOSPHATIDYLTRANSFERASE"/>
    <property type="match status" value="1"/>
</dbReference>
<reference evidence="19 20" key="1">
    <citation type="journal article" date="2007" name="Proc. Natl. Acad. Sci. U.S.A.">
        <title>Dandruff-associated Malassezia genomes reveal convergent and divergent virulence traits shared with plant and human fungal pathogens.</title>
        <authorList>
            <person name="Xu J."/>
            <person name="Saunders C.W."/>
            <person name="Hu P."/>
            <person name="Grant R.A."/>
            <person name="Boekhout T."/>
            <person name="Kuramae E.E."/>
            <person name="Kronstad J.W."/>
            <person name="Deangelis Y.M."/>
            <person name="Reeder N.L."/>
            <person name="Johnstone K.R."/>
            <person name="Leland M."/>
            <person name="Fieno A.M."/>
            <person name="Begley W.M."/>
            <person name="Sun Y."/>
            <person name="Lacey M.P."/>
            <person name="Chaudhary T."/>
            <person name="Keough T."/>
            <person name="Chu L."/>
            <person name="Sears R."/>
            <person name="Yuan B."/>
            <person name="Dawson T.L.Jr."/>
        </authorList>
    </citation>
    <scope>NUCLEOTIDE SEQUENCE [LARGE SCALE GENOMIC DNA]</scope>
    <source>
        <strain evidence="20">ATCC MYA-4612 / CBS 7966</strain>
    </source>
</reference>
<evidence type="ECO:0000256" key="1">
    <source>
        <dbReference type="ARBA" id="ARBA00001936"/>
    </source>
</evidence>
<dbReference type="GO" id="GO:0046872">
    <property type="term" value="F:metal ion binding"/>
    <property type="evidence" value="ECO:0007669"/>
    <property type="project" value="UniProtKB-KW"/>
</dbReference>
<dbReference type="InterPro" id="IPR000462">
    <property type="entry name" value="CDP-OH_P_trans"/>
</dbReference>
<dbReference type="InterPro" id="IPR014387">
    <property type="entry name" value="CDP_diag_ino_3_P_euk"/>
</dbReference>
<evidence type="ECO:0000256" key="9">
    <source>
        <dbReference type="ARBA" id="ARBA00022723"/>
    </source>
</evidence>
<dbReference type="GO" id="GO:0005794">
    <property type="term" value="C:Golgi apparatus"/>
    <property type="evidence" value="ECO:0007669"/>
    <property type="project" value="TreeGrafter"/>
</dbReference>
<evidence type="ECO:0000256" key="5">
    <source>
        <dbReference type="ARBA" id="ARBA00013212"/>
    </source>
</evidence>
<dbReference type="PANTHER" id="PTHR15362">
    <property type="entry name" value="PHOSPHATIDYLINOSITOL SYNTHASE"/>
    <property type="match status" value="1"/>
</dbReference>
<evidence type="ECO:0000256" key="7">
    <source>
        <dbReference type="ARBA" id="ARBA00022679"/>
    </source>
</evidence>
<sequence>MAGARRKQSAARIQKVHVQRESQVTRENVFLFVPNLIGYTRVILAAISLYYMRGNPRVCTVLYCVSCILDAFDGKLARMLQQSTRFGAVLDMVTDRCTTACLLCYLTAAYPNFALIFQGLVTLDFSSHYIHMYSSLVSGSTSHKKVDSKTSRILALYYTNTRVLFVLCAANELFFLCLYLMAFYTRPLGLNIASLLPSALFDWVTADKMSWQFKLVYETIPSLTWPQIVGAISFPMCAVKQVINGVQFWKAAKVLADMDVQDRSRRRM</sequence>
<evidence type="ECO:0000256" key="17">
    <source>
        <dbReference type="RuleBase" id="RU003750"/>
    </source>
</evidence>
<keyword evidence="20" id="KW-1185">Reference proteome</keyword>
<dbReference type="InParanoid" id="A8Q2W3"/>
<organism evidence="19 20">
    <name type="scientific">Malassezia globosa (strain ATCC MYA-4612 / CBS 7966)</name>
    <name type="common">Dandruff-associated fungus</name>
    <dbReference type="NCBI Taxonomy" id="425265"/>
    <lineage>
        <taxon>Eukaryota</taxon>
        <taxon>Fungi</taxon>
        <taxon>Dikarya</taxon>
        <taxon>Basidiomycota</taxon>
        <taxon>Ustilaginomycotina</taxon>
        <taxon>Malasseziomycetes</taxon>
        <taxon>Malasseziales</taxon>
        <taxon>Malasseziaceae</taxon>
        <taxon>Malassezia</taxon>
    </lineage>
</organism>
<dbReference type="VEuPathDB" id="FungiDB:MGL_2253"/>
<dbReference type="Pfam" id="PF01066">
    <property type="entry name" value="CDP-OH_P_transf"/>
    <property type="match status" value="1"/>
</dbReference>